<keyword evidence="3" id="KW-1185">Reference proteome</keyword>
<feature type="region of interest" description="Disordered" evidence="1">
    <location>
        <begin position="17"/>
        <end position="109"/>
    </location>
</feature>
<evidence type="ECO:0000256" key="1">
    <source>
        <dbReference type="SAM" id="MobiDB-lite"/>
    </source>
</evidence>
<gene>
    <name evidence="2" type="ORF">DL546_009283</name>
</gene>
<dbReference type="AlphaFoldDB" id="A0A420YMW9"/>
<organism evidence="2 3">
    <name type="scientific">Coniochaeta pulveracea</name>
    <dbReference type="NCBI Taxonomy" id="177199"/>
    <lineage>
        <taxon>Eukaryota</taxon>
        <taxon>Fungi</taxon>
        <taxon>Dikarya</taxon>
        <taxon>Ascomycota</taxon>
        <taxon>Pezizomycotina</taxon>
        <taxon>Sordariomycetes</taxon>
        <taxon>Sordariomycetidae</taxon>
        <taxon>Coniochaetales</taxon>
        <taxon>Coniochaetaceae</taxon>
        <taxon>Coniochaeta</taxon>
    </lineage>
</organism>
<reference evidence="2 3" key="1">
    <citation type="submission" date="2018-08" db="EMBL/GenBank/DDBJ databases">
        <title>Draft genome of the lignicolous fungus Coniochaeta pulveracea.</title>
        <authorList>
            <person name="Borstlap C.J."/>
            <person name="De Witt R.N."/>
            <person name="Botha A."/>
            <person name="Volschenk H."/>
        </authorList>
    </citation>
    <scope>NUCLEOTIDE SEQUENCE [LARGE SCALE GENOMIC DNA]</scope>
    <source>
        <strain evidence="2 3">CAB683</strain>
    </source>
</reference>
<feature type="compositionally biased region" description="Basic and acidic residues" evidence="1">
    <location>
        <begin position="94"/>
        <end position="109"/>
    </location>
</feature>
<accession>A0A420YMW9</accession>
<protein>
    <submittedName>
        <fullName evidence="2">Uncharacterized protein</fullName>
    </submittedName>
</protein>
<proteinExistence type="predicted"/>
<comment type="caution">
    <text evidence="2">The sequence shown here is derived from an EMBL/GenBank/DDBJ whole genome shotgun (WGS) entry which is preliminary data.</text>
</comment>
<dbReference type="Proteomes" id="UP000275385">
    <property type="component" value="Unassembled WGS sequence"/>
</dbReference>
<evidence type="ECO:0000313" key="2">
    <source>
        <dbReference type="EMBL" id="RKU49224.1"/>
    </source>
</evidence>
<feature type="compositionally biased region" description="Polar residues" evidence="1">
    <location>
        <begin position="58"/>
        <end position="86"/>
    </location>
</feature>
<dbReference type="STRING" id="177199.A0A420YMW9"/>
<evidence type="ECO:0000313" key="3">
    <source>
        <dbReference type="Proteomes" id="UP000275385"/>
    </source>
</evidence>
<dbReference type="OrthoDB" id="5375886at2759"/>
<dbReference type="EMBL" id="QVQW01000002">
    <property type="protein sequence ID" value="RKU49224.1"/>
    <property type="molecule type" value="Genomic_DNA"/>
</dbReference>
<sequence>MTELPVQELKLTLKWTSDTRPFHYYTRTSDKKPTITMPTREGHQSPPPEESSDKQVNKPASGTGTDDSSNKEQTNQAALDNLSSNPKGPLDDAVTDKFSKNKPATRAEE</sequence>
<name>A0A420YMW9_9PEZI</name>